<evidence type="ECO:0000313" key="3">
    <source>
        <dbReference type="EMBL" id="MFB9469769.1"/>
    </source>
</evidence>
<keyword evidence="4" id="KW-1185">Reference proteome</keyword>
<protein>
    <submittedName>
        <fullName evidence="3">CBS domain-containing protein</fullName>
    </submittedName>
</protein>
<comment type="caution">
    <text evidence="3">The sequence shown here is derived from an EMBL/GenBank/DDBJ whole genome shotgun (WGS) entry which is preliminary data.</text>
</comment>
<evidence type="ECO:0000313" key="4">
    <source>
        <dbReference type="Proteomes" id="UP001589568"/>
    </source>
</evidence>
<dbReference type="RefSeq" id="WP_345408034.1">
    <property type="nucleotide sequence ID" value="NZ_BAAAXS010000001.1"/>
</dbReference>
<dbReference type="Pfam" id="PF00571">
    <property type="entry name" value="CBS"/>
    <property type="match status" value="1"/>
</dbReference>
<evidence type="ECO:0000259" key="2">
    <source>
        <dbReference type="PROSITE" id="PS51371"/>
    </source>
</evidence>
<feature type="domain" description="CBS" evidence="2">
    <location>
        <begin position="8"/>
        <end position="68"/>
    </location>
</feature>
<reference evidence="3 4" key="1">
    <citation type="submission" date="2024-09" db="EMBL/GenBank/DDBJ databases">
        <authorList>
            <person name="Sun Q."/>
            <person name="Mori K."/>
        </authorList>
    </citation>
    <scope>NUCLEOTIDE SEQUENCE [LARGE SCALE GENOMIC DNA]</scope>
    <source>
        <strain evidence="3 4">JCM 3324</strain>
    </source>
</reference>
<dbReference type="Gene3D" id="3.10.580.10">
    <property type="entry name" value="CBS-domain"/>
    <property type="match status" value="1"/>
</dbReference>
<evidence type="ECO:0000256" key="1">
    <source>
        <dbReference type="PROSITE-ProRule" id="PRU00703"/>
    </source>
</evidence>
<proteinExistence type="predicted"/>
<dbReference type="PROSITE" id="PS51371">
    <property type="entry name" value="CBS"/>
    <property type="match status" value="1"/>
</dbReference>
<organism evidence="3 4">
    <name type="scientific">Nonomuraea salmonea</name>
    <dbReference type="NCBI Taxonomy" id="46181"/>
    <lineage>
        <taxon>Bacteria</taxon>
        <taxon>Bacillati</taxon>
        <taxon>Actinomycetota</taxon>
        <taxon>Actinomycetes</taxon>
        <taxon>Streptosporangiales</taxon>
        <taxon>Streptosporangiaceae</taxon>
        <taxon>Nonomuraea</taxon>
    </lineage>
</organism>
<dbReference type="Proteomes" id="UP001589568">
    <property type="component" value="Unassembled WGS sequence"/>
</dbReference>
<dbReference type="SUPFAM" id="SSF54631">
    <property type="entry name" value="CBS-domain pair"/>
    <property type="match status" value="1"/>
</dbReference>
<keyword evidence="1" id="KW-0129">CBS domain</keyword>
<dbReference type="EMBL" id="JBHMCF010000008">
    <property type="protein sequence ID" value="MFB9469769.1"/>
    <property type="molecule type" value="Genomic_DNA"/>
</dbReference>
<dbReference type="InterPro" id="IPR000644">
    <property type="entry name" value="CBS_dom"/>
</dbReference>
<sequence length="86" mass="9291">MRMTVADVTTEKVIAVSAATPFKEIAETLIAAGVSAVPVIDDDRQVLGMVPEAGLLRKEEFREQYYREGYRPPLSFRTACGAASAG</sequence>
<dbReference type="SMART" id="SM00116">
    <property type="entry name" value="CBS"/>
    <property type="match status" value="1"/>
</dbReference>
<name>A0ABV5NHJ2_9ACTN</name>
<accession>A0ABV5NHJ2</accession>
<gene>
    <name evidence="3" type="ORF">ACFFR3_09655</name>
</gene>
<dbReference type="InterPro" id="IPR046342">
    <property type="entry name" value="CBS_dom_sf"/>
</dbReference>